<dbReference type="SUPFAM" id="SSF88946">
    <property type="entry name" value="Sigma2 domain of RNA polymerase sigma factors"/>
    <property type="match status" value="1"/>
</dbReference>
<name>A0ABN1VJR6_9ACTN</name>
<dbReference type="PANTHER" id="PTHR43133:SF8">
    <property type="entry name" value="RNA POLYMERASE SIGMA FACTOR HI_1459-RELATED"/>
    <property type="match status" value="1"/>
</dbReference>
<dbReference type="InterPro" id="IPR032710">
    <property type="entry name" value="NTF2-like_dom_sf"/>
</dbReference>
<dbReference type="InterPro" id="IPR013324">
    <property type="entry name" value="RNA_pol_sigma_r3/r4-like"/>
</dbReference>
<dbReference type="InterPro" id="IPR014284">
    <property type="entry name" value="RNA_pol_sigma-70_dom"/>
</dbReference>
<comment type="subunit">
    <text evidence="2">Interacts transiently with the RNA polymerase catalytic core formed by RpoA, RpoB, RpoC and RpoZ (2 alpha, 1 beta, 1 beta' and 1 omega subunit) to form the RNA polymerase holoenzyme that can initiate transcription.</text>
</comment>
<evidence type="ECO:0000259" key="7">
    <source>
        <dbReference type="Pfam" id="PF04542"/>
    </source>
</evidence>
<feature type="domain" description="RNA polymerase sigma-70 region 2" evidence="7">
    <location>
        <begin position="34"/>
        <end position="99"/>
    </location>
</feature>
<dbReference type="InterPro" id="IPR007627">
    <property type="entry name" value="RNA_pol_sigma70_r2"/>
</dbReference>
<dbReference type="Gene3D" id="3.10.450.50">
    <property type="match status" value="1"/>
</dbReference>
<evidence type="ECO:0000259" key="9">
    <source>
        <dbReference type="Pfam" id="PF12680"/>
    </source>
</evidence>
<dbReference type="InterPro" id="IPR037401">
    <property type="entry name" value="SnoaL-like"/>
</dbReference>
<dbReference type="SUPFAM" id="SSF88659">
    <property type="entry name" value="Sigma3 and sigma4 domains of RNA polymerase sigma factors"/>
    <property type="match status" value="1"/>
</dbReference>
<comment type="caution">
    <text evidence="10">The sequence shown here is derived from an EMBL/GenBank/DDBJ whole genome shotgun (WGS) entry which is preliminary data.</text>
</comment>
<evidence type="ECO:0000256" key="5">
    <source>
        <dbReference type="ARBA" id="ARBA00023125"/>
    </source>
</evidence>
<keyword evidence="4" id="KW-0731">Sigma factor</keyword>
<evidence type="ECO:0000256" key="6">
    <source>
        <dbReference type="ARBA" id="ARBA00023163"/>
    </source>
</evidence>
<dbReference type="Pfam" id="PF08281">
    <property type="entry name" value="Sigma70_r4_2"/>
    <property type="match status" value="1"/>
</dbReference>
<gene>
    <name evidence="10" type="ORF">GCM10009665_00150</name>
</gene>
<dbReference type="InterPro" id="IPR013325">
    <property type="entry name" value="RNA_pol_sigma_r2"/>
</dbReference>
<dbReference type="Pfam" id="PF04542">
    <property type="entry name" value="Sigma70_r2"/>
    <property type="match status" value="1"/>
</dbReference>
<keyword evidence="6" id="KW-0804">Transcription</keyword>
<evidence type="ECO:0000313" key="11">
    <source>
        <dbReference type="Proteomes" id="UP001500037"/>
    </source>
</evidence>
<accession>A0ABN1VJR6</accession>
<dbReference type="InterPro" id="IPR013249">
    <property type="entry name" value="RNA_pol_sigma70_r4_t2"/>
</dbReference>
<dbReference type="NCBIfam" id="TIGR02937">
    <property type="entry name" value="sigma70-ECF"/>
    <property type="match status" value="1"/>
</dbReference>
<dbReference type="Proteomes" id="UP001500037">
    <property type="component" value="Unassembled WGS sequence"/>
</dbReference>
<dbReference type="InterPro" id="IPR039425">
    <property type="entry name" value="RNA_pol_sigma-70-like"/>
</dbReference>
<dbReference type="EMBL" id="BAAALF010000001">
    <property type="protein sequence ID" value="GAA1214377.1"/>
    <property type="molecule type" value="Genomic_DNA"/>
</dbReference>
<dbReference type="CDD" id="cd06171">
    <property type="entry name" value="Sigma70_r4"/>
    <property type="match status" value="1"/>
</dbReference>
<dbReference type="Gene3D" id="1.10.10.10">
    <property type="entry name" value="Winged helix-like DNA-binding domain superfamily/Winged helix DNA-binding domain"/>
    <property type="match status" value="1"/>
</dbReference>
<dbReference type="RefSeq" id="WP_344437447.1">
    <property type="nucleotide sequence ID" value="NZ_BAAALF010000001.1"/>
</dbReference>
<organism evidence="10 11">
    <name type="scientific">Kitasatospora nipponensis</name>
    <dbReference type="NCBI Taxonomy" id="258049"/>
    <lineage>
        <taxon>Bacteria</taxon>
        <taxon>Bacillati</taxon>
        <taxon>Actinomycetota</taxon>
        <taxon>Actinomycetes</taxon>
        <taxon>Kitasatosporales</taxon>
        <taxon>Streptomycetaceae</taxon>
        <taxon>Kitasatospora</taxon>
    </lineage>
</organism>
<dbReference type="SUPFAM" id="SSF54427">
    <property type="entry name" value="NTF2-like"/>
    <property type="match status" value="1"/>
</dbReference>
<protein>
    <submittedName>
        <fullName evidence="10">Sigma-70 family RNA polymerase sigma factor</fullName>
    </submittedName>
</protein>
<reference evidence="10 11" key="1">
    <citation type="journal article" date="2019" name="Int. J. Syst. Evol. Microbiol.">
        <title>The Global Catalogue of Microorganisms (GCM) 10K type strain sequencing project: providing services to taxonomists for standard genome sequencing and annotation.</title>
        <authorList>
            <consortium name="The Broad Institute Genomics Platform"/>
            <consortium name="The Broad Institute Genome Sequencing Center for Infectious Disease"/>
            <person name="Wu L."/>
            <person name="Ma J."/>
        </authorList>
    </citation>
    <scope>NUCLEOTIDE SEQUENCE [LARGE SCALE GENOMIC DNA]</scope>
    <source>
        <strain evidence="10 11">JCM 13004</strain>
    </source>
</reference>
<dbReference type="InterPro" id="IPR036388">
    <property type="entry name" value="WH-like_DNA-bd_sf"/>
</dbReference>
<keyword evidence="11" id="KW-1185">Reference proteome</keyword>
<evidence type="ECO:0000313" key="10">
    <source>
        <dbReference type="EMBL" id="GAA1214377.1"/>
    </source>
</evidence>
<evidence type="ECO:0000259" key="8">
    <source>
        <dbReference type="Pfam" id="PF08281"/>
    </source>
</evidence>
<feature type="domain" description="RNA polymerase sigma factor 70 region 4 type 2" evidence="8">
    <location>
        <begin position="130"/>
        <end position="181"/>
    </location>
</feature>
<dbReference type="Pfam" id="PF12680">
    <property type="entry name" value="SnoaL_2"/>
    <property type="match status" value="1"/>
</dbReference>
<sequence length="327" mass="35587">MTSIHATPKAARPGDAELVAAAGRGDTAALGLLLEGHRARLNRQALALLGDPQDAADAVQDTFLIALRRLSELRDPAAFGGWLARIQRNVCLMRLRAARERPAEDVTARLDRARPVPSAEECVERLALSDWVWQALGELPESLRVTAMLRYFGRQHSYQEIAAITGVPLGTVRSRLHQLRAVLAKRLLDEAARTSSAARDAAGQWTRRFDEAFEAFNRHGDPGPLAAVFAPDVTARLADGPELRGRGQVRARLLEGDLADGVGYRLVGVVASGGLAVVEARFVNPAADPFHCPPAFTQVLHHRGFQAHRVIAYYAARPDGDPYRENG</sequence>
<evidence type="ECO:0000256" key="3">
    <source>
        <dbReference type="ARBA" id="ARBA00023015"/>
    </source>
</evidence>
<evidence type="ECO:0000256" key="1">
    <source>
        <dbReference type="ARBA" id="ARBA00010641"/>
    </source>
</evidence>
<proteinExistence type="inferred from homology"/>
<feature type="domain" description="SnoaL-like" evidence="9">
    <location>
        <begin position="211"/>
        <end position="292"/>
    </location>
</feature>
<keyword evidence="3" id="KW-0805">Transcription regulation</keyword>
<evidence type="ECO:0000256" key="2">
    <source>
        <dbReference type="ARBA" id="ARBA00011344"/>
    </source>
</evidence>
<keyword evidence="5" id="KW-0238">DNA-binding</keyword>
<evidence type="ECO:0000256" key="4">
    <source>
        <dbReference type="ARBA" id="ARBA00023082"/>
    </source>
</evidence>
<dbReference type="PANTHER" id="PTHR43133">
    <property type="entry name" value="RNA POLYMERASE ECF-TYPE SIGMA FACTO"/>
    <property type="match status" value="1"/>
</dbReference>
<dbReference type="Gene3D" id="1.10.1740.10">
    <property type="match status" value="1"/>
</dbReference>
<comment type="similarity">
    <text evidence="1">Belongs to the sigma-70 factor family. ECF subfamily.</text>
</comment>